<evidence type="ECO:0000313" key="2">
    <source>
        <dbReference type="EMBL" id="EBA09546.1"/>
    </source>
</evidence>
<comment type="caution">
    <text evidence="2">The sequence shown here is derived from an EMBL/GenBank/DDBJ whole genome shotgun (WGS) entry which is preliminary data.</text>
</comment>
<dbReference type="Proteomes" id="UP000005713">
    <property type="component" value="Unassembled WGS sequence"/>
</dbReference>
<sequence length="66" mass="7030">MLAMAIHQSAGVGVGTFLGVLIMMFLMRRSGKKVRLLNDSVVYTALVAGMGAWTFAAVLRLVVGMT</sequence>
<keyword evidence="1" id="KW-0812">Transmembrane</keyword>
<name>A3JYJ3_SAGS3</name>
<gene>
    <name evidence="2" type="ORF">SSE37_07058</name>
</gene>
<organism evidence="2 3">
    <name type="scientific">Sagittula stellata (strain ATCC 700073 / DSM 11524 / E-37)</name>
    <dbReference type="NCBI Taxonomy" id="388399"/>
    <lineage>
        <taxon>Bacteria</taxon>
        <taxon>Pseudomonadati</taxon>
        <taxon>Pseudomonadota</taxon>
        <taxon>Alphaproteobacteria</taxon>
        <taxon>Rhodobacterales</taxon>
        <taxon>Roseobacteraceae</taxon>
        <taxon>Sagittula</taxon>
    </lineage>
</organism>
<evidence type="ECO:0000256" key="1">
    <source>
        <dbReference type="SAM" id="Phobius"/>
    </source>
</evidence>
<proteinExistence type="predicted"/>
<keyword evidence="1" id="KW-0472">Membrane</keyword>
<accession>A3JYJ3</accession>
<dbReference type="AlphaFoldDB" id="A3JYJ3"/>
<dbReference type="EMBL" id="AAYA01000002">
    <property type="protein sequence ID" value="EBA09546.1"/>
    <property type="molecule type" value="Genomic_DNA"/>
</dbReference>
<keyword evidence="3" id="KW-1185">Reference proteome</keyword>
<evidence type="ECO:0000313" key="3">
    <source>
        <dbReference type="Proteomes" id="UP000005713"/>
    </source>
</evidence>
<feature type="transmembrane region" description="Helical" evidence="1">
    <location>
        <begin position="6"/>
        <end position="28"/>
    </location>
</feature>
<feature type="transmembrane region" description="Helical" evidence="1">
    <location>
        <begin position="40"/>
        <end position="63"/>
    </location>
</feature>
<keyword evidence="1" id="KW-1133">Transmembrane helix</keyword>
<protein>
    <submittedName>
        <fullName evidence="2">Component of SufBCD complex</fullName>
    </submittedName>
</protein>
<reference evidence="2 3" key="1">
    <citation type="submission" date="2006-06" db="EMBL/GenBank/DDBJ databases">
        <authorList>
            <person name="Moran M.A."/>
            <person name="Ferriera S."/>
            <person name="Johnson J."/>
            <person name="Kravitz S."/>
            <person name="Beeson K."/>
            <person name="Sutton G."/>
            <person name="Rogers Y.-H."/>
            <person name="Friedman R."/>
            <person name="Frazier M."/>
            <person name="Venter J.C."/>
        </authorList>
    </citation>
    <scope>NUCLEOTIDE SEQUENCE [LARGE SCALE GENOMIC DNA]</scope>
    <source>
        <strain evidence="2 3">E-37</strain>
    </source>
</reference>
<dbReference type="OrthoDB" id="7876721at2"/>